<name>A0A381J3U6_9CLOT</name>
<reference evidence="3 4" key="1">
    <citation type="submission" date="2018-06" db="EMBL/GenBank/DDBJ databases">
        <authorList>
            <consortium name="Pathogen Informatics"/>
            <person name="Doyle S."/>
        </authorList>
    </citation>
    <scope>NUCLEOTIDE SEQUENCE [LARGE SCALE GENOMIC DNA]</scope>
    <source>
        <strain evidence="3 4">NCTC9836</strain>
    </source>
</reference>
<dbReference type="RefSeq" id="WP_172556226.1">
    <property type="nucleotide sequence ID" value="NZ_UFWZ01000001.1"/>
</dbReference>
<protein>
    <recommendedName>
        <fullName evidence="2">Sigma factor regulator C-terminal domain-containing protein</fullName>
    </recommendedName>
</protein>
<evidence type="ECO:0000259" key="2">
    <source>
        <dbReference type="Pfam" id="PF13791"/>
    </source>
</evidence>
<organism evidence="3 4">
    <name type="scientific">Clostridium putrefaciens</name>
    <dbReference type="NCBI Taxonomy" id="99675"/>
    <lineage>
        <taxon>Bacteria</taxon>
        <taxon>Bacillati</taxon>
        <taxon>Bacillota</taxon>
        <taxon>Clostridia</taxon>
        <taxon>Eubacteriales</taxon>
        <taxon>Clostridiaceae</taxon>
        <taxon>Clostridium</taxon>
    </lineage>
</organism>
<keyword evidence="1" id="KW-1133">Transmembrane helix</keyword>
<keyword evidence="4" id="KW-1185">Reference proteome</keyword>
<dbReference type="InterPro" id="IPR025672">
    <property type="entry name" value="Sigma_reg_C_dom"/>
</dbReference>
<keyword evidence="1" id="KW-0472">Membrane</keyword>
<sequence length="397" mass="46172">MDFKDLLNKYKEGNASAEQIKFVEEELSKYELIQEYLCEGYDIRFEKDTFKEDVLKGNVREETALVKRSVNKRLKKVIATSVSIVFLILFTIFYLISPILNNFYYNPSEKTVGRYNQNLYFDLKAFTELNLPGYTLNNAYSESSGFGAYNIYFQRRNLFTGDVKSINAKIKRNVRIRSFEDLFETSYLGFACIRQPGTNENEFLKGQKDRVINHIDELNPVSYISAYITFENDLTMKGFDELNKKYNNKMSFKWVGVRTVGEGDPIDYLSGFIPGPNDQSVTNDSADKDKYPALQLVDIMMDENNDNNYNMEVAYTKHFISLLKYMIDREKAVKVLDENNNKMEYYKDTLNYVENNGVNTYGVLVCGEARDLLEFINNEKVKTIEIDNVSPSKKYIH</sequence>
<dbReference type="Proteomes" id="UP000254664">
    <property type="component" value="Unassembled WGS sequence"/>
</dbReference>
<feature type="domain" description="Sigma factor regulator C-terminal" evidence="2">
    <location>
        <begin position="216"/>
        <end position="387"/>
    </location>
</feature>
<dbReference type="EMBL" id="UFWZ01000001">
    <property type="protein sequence ID" value="SUY45363.1"/>
    <property type="molecule type" value="Genomic_DNA"/>
</dbReference>
<evidence type="ECO:0000313" key="3">
    <source>
        <dbReference type="EMBL" id="SUY45363.1"/>
    </source>
</evidence>
<dbReference type="Pfam" id="PF13791">
    <property type="entry name" value="Sigma_reg_C"/>
    <property type="match status" value="1"/>
</dbReference>
<accession>A0A381J3U6</accession>
<proteinExistence type="predicted"/>
<feature type="transmembrane region" description="Helical" evidence="1">
    <location>
        <begin position="77"/>
        <end position="96"/>
    </location>
</feature>
<keyword evidence="1" id="KW-0812">Transmembrane</keyword>
<evidence type="ECO:0000313" key="4">
    <source>
        <dbReference type="Proteomes" id="UP000254664"/>
    </source>
</evidence>
<gene>
    <name evidence="3" type="ORF">NCTC9836_00251</name>
</gene>
<evidence type="ECO:0000256" key="1">
    <source>
        <dbReference type="SAM" id="Phobius"/>
    </source>
</evidence>
<dbReference type="AlphaFoldDB" id="A0A381J3U6"/>